<dbReference type="Gene3D" id="3.40.1700.10">
    <property type="entry name" value="DNA integrity scanning protein, DisA, N-terminal domain"/>
    <property type="match status" value="1"/>
</dbReference>
<dbReference type="NCBIfam" id="TIGR00159">
    <property type="entry name" value="diadenylate cyclase CdaA"/>
    <property type="match status" value="1"/>
</dbReference>
<keyword evidence="7" id="KW-0067">ATP-binding</keyword>
<dbReference type="Pfam" id="PF19293">
    <property type="entry name" value="CdaA_N"/>
    <property type="match status" value="1"/>
</dbReference>
<evidence type="ECO:0000256" key="6">
    <source>
        <dbReference type="ARBA" id="ARBA00022741"/>
    </source>
</evidence>
<feature type="transmembrane region" description="Helical" evidence="11">
    <location>
        <begin position="48"/>
        <end position="70"/>
    </location>
</feature>
<evidence type="ECO:0000256" key="9">
    <source>
        <dbReference type="ARBA" id="ARBA00023136"/>
    </source>
</evidence>
<keyword evidence="2" id="KW-1003">Cell membrane</keyword>
<dbReference type="InterPro" id="IPR034701">
    <property type="entry name" value="CdaA"/>
</dbReference>
<keyword evidence="4 11" id="KW-0812">Transmembrane</keyword>
<evidence type="ECO:0000256" key="3">
    <source>
        <dbReference type="ARBA" id="ARBA00022679"/>
    </source>
</evidence>
<dbReference type="GO" id="GO:0106408">
    <property type="term" value="F:diadenylate cyclase activity"/>
    <property type="evidence" value="ECO:0007669"/>
    <property type="project" value="UniProtKB-EC"/>
</dbReference>
<feature type="transmembrane region" description="Helical" evidence="11">
    <location>
        <begin position="19"/>
        <end position="36"/>
    </location>
</feature>
<sequence>VETLLPIFTGNLSLRWQDLFDIVLLSIIFYRILLLIRGTRTIPMLMGFVLLLALYLVSLIMNLEATQMLLDNLGQSLVLVLVVLFQTDIRNALAQIGIFTLFRENSQQKRDVVESILQACLVMSQQRIGALIVLEQEVGLKNFSDRGTQINATVSEPLLLSIFLPTSPLHDGAVIISNKGDLLAAQCILPVSMNSALSSSLGTRHRAAIGLTEETDAAVLIVSEERKEISLSFRGQLIRGKNEDIRKALLEVLAGNIPAAIQEKETKVSTRKAKTETVEKILENPKTSAATNNSPVETN</sequence>
<evidence type="ECO:0000256" key="2">
    <source>
        <dbReference type="ARBA" id="ARBA00022475"/>
    </source>
</evidence>
<keyword evidence="9 11" id="KW-0472">Membrane</keyword>
<dbReference type="Pfam" id="PF02457">
    <property type="entry name" value="DAC"/>
    <property type="match status" value="1"/>
</dbReference>
<evidence type="ECO:0000259" key="12">
    <source>
        <dbReference type="PROSITE" id="PS51794"/>
    </source>
</evidence>
<feature type="compositionally biased region" description="Polar residues" evidence="10">
    <location>
        <begin position="285"/>
        <end position="299"/>
    </location>
</feature>
<dbReference type="AlphaFoldDB" id="A0A381N191"/>
<evidence type="ECO:0000256" key="10">
    <source>
        <dbReference type="SAM" id="MobiDB-lite"/>
    </source>
</evidence>
<dbReference type="InterPro" id="IPR003390">
    <property type="entry name" value="DNA_integrity_scan_DisA_N"/>
</dbReference>
<protein>
    <recommendedName>
        <fullName evidence="12">DAC domain-containing protein</fullName>
    </recommendedName>
</protein>
<dbReference type="PANTHER" id="PTHR34185">
    <property type="entry name" value="DIADENYLATE CYCLASE"/>
    <property type="match status" value="1"/>
</dbReference>
<evidence type="ECO:0000313" key="13">
    <source>
        <dbReference type="EMBL" id="SUZ48307.1"/>
    </source>
</evidence>
<organism evidence="13">
    <name type="scientific">marine metagenome</name>
    <dbReference type="NCBI Taxonomy" id="408172"/>
    <lineage>
        <taxon>unclassified sequences</taxon>
        <taxon>metagenomes</taxon>
        <taxon>ecological metagenomes</taxon>
    </lineage>
</organism>
<feature type="domain" description="DAC" evidence="12">
    <location>
        <begin position="86"/>
        <end position="243"/>
    </location>
</feature>
<evidence type="ECO:0000256" key="7">
    <source>
        <dbReference type="ARBA" id="ARBA00022840"/>
    </source>
</evidence>
<dbReference type="GO" id="GO:0004016">
    <property type="term" value="F:adenylate cyclase activity"/>
    <property type="evidence" value="ECO:0007669"/>
    <property type="project" value="InterPro"/>
</dbReference>
<dbReference type="InterPro" id="IPR045585">
    <property type="entry name" value="CdaA_N"/>
</dbReference>
<evidence type="ECO:0000256" key="8">
    <source>
        <dbReference type="ARBA" id="ARBA00022989"/>
    </source>
</evidence>
<evidence type="ECO:0000256" key="4">
    <source>
        <dbReference type="ARBA" id="ARBA00022692"/>
    </source>
</evidence>
<dbReference type="GO" id="GO:0006171">
    <property type="term" value="P:cAMP biosynthetic process"/>
    <property type="evidence" value="ECO:0007669"/>
    <property type="project" value="InterPro"/>
</dbReference>
<dbReference type="PANTHER" id="PTHR34185:SF1">
    <property type="entry name" value="DIADENYLATE CYCLASE"/>
    <property type="match status" value="1"/>
</dbReference>
<dbReference type="PIRSF" id="PIRSF004793">
    <property type="entry name" value="UCP004793"/>
    <property type="match status" value="1"/>
</dbReference>
<reference evidence="13" key="1">
    <citation type="submission" date="2018-05" db="EMBL/GenBank/DDBJ databases">
        <authorList>
            <person name="Lanie J.A."/>
            <person name="Ng W.-L."/>
            <person name="Kazmierczak K.M."/>
            <person name="Andrzejewski T.M."/>
            <person name="Davidsen T.M."/>
            <person name="Wayne K.J."/>
            <person name="Tettelin H."/>
            <person name="Glass J.I."/>
            <person name="Rusch D."/>
            <person name="Podicherti R."/>
            <person name="Tsui H.-C.T."/>
            <person name="Winkler M.E."/>
        </authorList>
    </citation>
    <scope>NUCLEOTIDE SEQUENCE</scope>
</reference>
<dbReference type="SUPFAM" id="SSF143597">
    <property type="entry name" value="YojJ-like"/>
    <property type="match status" value="1"/>
</dbReference>
<proteinExistence type="inferred from homology"/>
<evidence type="ECO:0000256" key="5">
    <source>
        <dbReference type="ARBA" id="ARBA00022695"/>
    </source>
</evidence>
<evidence type="ECO:0000256" key="1">
    <source>
        <dbReference type="ARBA" id="ARBA00000877"/>
    </source>
</evidence>
<keyword evidence="8 11" id="KW-1133">Transmembrane helix</keyword>
<dbReference type="EMBL" id="UINC01000062">
    <property type="protein sequence ID" value="SUZ48307.1"/>
    <property type="molecule type" value="Genomic_DNA"/>
</dbReference>
<dbReference type="PROSITE" id="PS51794">
    <property type="entry name" value="DAC"/>
    <property type="match status" value="1"/>
</dbReference>
<dbReference type="GO" id="GO:0005524">
    <property type="term" value="F:ATP binding"/>
    <property type="evidence" value="ECO:0007669"/>
    <property type="project" value="UniProtKB-KW"/>
</dbReference>
<keyword evidence="6" id="KW-0547">Nucleotide-binding</keyword>
<dbReference type="HAMAP" id="MF_01499">
    <property type="entry name" value="DacA"/>
    <property type="match status" value="1"/>
</dbReference>
<keyword evidence="3" id="KW-0808">Transferase</keyword>
<dbReference type="InterPro" id="IPR050338">
    <property type="entry name" value="DisA"/>
</dbReference>
<feature type="non-terminal residue" evidence="13">
    <location>
        <position position="1"/>
    </location>
</feature>
<comment type="catalytic activity">
    <reaction evidence="1">
        <text>2 ATP = 3',3'-c-di-AMP + 2 diphosphate</text>
        <dbReference type="Rhea" id="RHEA:35655"/>
        <dbReference type="ChEBI" id="CHEBI:30616"/>
        <dbReference type="ChEBI" id="CHEBI:33019"/>
        <dbReference type="ChEBI" id="CHEBI:71500"/>
        <dbReference type="EC" id="2.7.7.85"/>
    </reaction>
</comment>
<accession>A0A381N191</accession>
<keyword evidence="5" id="KW-0548">Nucleotidyltransferase</keyword>
<feature type="region of interest" description="Disordered" evidence="10">
    <location>
        <begin position="280"/>
        <end position="299"/>
    </location>
</feature>
<name>A0A381N191_9ZZZZ</name>
<dbReference type="InterPro" id="IPR014046">
    <property type="entry name" value="C-di-AMP_synthase"/>
</dbReference>
<evidence type="ECO:0000256" key="11">
    <source>
        <dbReference type="SAM" id="Phobius"/>
    </source>
</evidence>
<dbReference type="InterPro" id="IPR036888">
    <property type="entry name" value="DNA_integrity_DisA_N_sf"/>
</dbReference>
<gene>
    <name evidence="13" type="ORF">METZ01_LOCUS1161</name>
</gene>